<dbReference type="InterPro" id="IPR029033">
    <property type="entry name" value="His_PPase_superfam"/>
</dbReference>
<keyword evidence="8" id="KW-0413">Isomerase</keyword>
<evidence type="ECO:0000313" key="15">
    <source>
        <dbReference type="Proteomes" id="UP000664991"/>
    </source>
</evidence>
<dbReference type="NCBIfam" id="TIGR01258">
    <property type="entry name" value="pgm_1"/>
    <property type="match status" value="2"/>
</dbReference>
<evidence type="ECO:0000256" key="9">
    <source>
        <dbReference type="PIRSR" id="PIRSR613078-1"/>
    </source>
</evidence>
<sequence>MAAYKMVLIWHSESAWNLENRFSGWYDTDLSPAGREEVKQGGQALRDAGYECDICFTSVQKRAIRTLWTALGAIDQMWLPVVRTWRLNERHYGGLTGLNKAETAAKHGEAQIEEGKWVLIAAHGNSLRGIVKHLEGLSEEAIMELNLPTGIPMGYELDKNLKPIKPMQFLGDEETVRKAMEAVSAQGKAKNSMNPTTSAGPMANSVFVVTPPNGYTVFPGGMSQVPVYPNYQSQVQVIHGNPPVWPSVSQQPTERTLKEGKALGAIQILIGLINLGLGCIMGTVLLMGYTAVSFYGGFPFWGGIWFIISGSLSVLAEKHSPSSCLLNSSVGFNIVSAVFSMIGIALLIVDLIITAPYSYPVYNPHYAPWGAAPGMAISGLLLIFCLLEVCVASASAHFGCQLTCYRTNNVGVVIPNVYVTNPVVNPEPENSPPNYSEHLSIMTEQGVEVNAVPGGMAPSNVYVIQARNPVAPGSKGQPVGMATYLTSRVTESDAGRANLQTPRVVIQNPAEVNATQGLPTVLQLQHPTAVASMQTPPGEIQYSLGTTNLQTLPGGPQNPPTCAPGPMYTPNQFQWNMPFGSFFTFDPKKFIKDEVRTLGAIQILIGLTHIFTAINPSLYWQKSYSAISGYLAWGGVSFIISGSLSVEAEKGRSYCMVHGSIGMNVVSAIVSLAGILLLISDLCFTQSINMKAISGGLLPFALLEFCLTCVVSHFGCQATCWNQFVNRTEVPTVVIANPANTPTGPFNVTDNTTGQANVITSPANPTSPTNAAVMVPPVPS</sequence>
<evidence type="ECO:0000256" key="6">
    <source>
        <dbReference type="ARBA" id="ARBA00023136"/>
    </source>
</evidence>
<keyword evidence="5 13" id="KW-1133">Transmembrane helix</keyword>
<dbReference type="InterPro" id="IPR013078">
    <property type="entry name" value="His_Pase_superF_clade-1"/>
</dbReference>
<feature type="binding site" evidence="10">
    <location>
        <position position="62"/>
    </location>
    <ligand>
        <name>substrate</name>
    </ligand>
</feature>
<dbReference type="Proteomes" id="UP000664991">
    <property type="component" value="Chromosome 21"/>
</dbReference>
<feature type="transmembrane region" description="Helical" evidence="13">
    <location>
        <begin position="371"/>
        <end position="391"/>
    </location>
</feature>
<dbReference type="GO" id="GO:0004619">
    <property type="term" value="F:phosphoglycerate mutase activity"/>
    <property type="evidence" value="ECO:0007669"/>
    <property type="project" value="UniProtKB-EC"/>
</dbReference>
<feature type="site" description="Transition state stabilizer" evidence="11">
    <location>
        <position position="123"/>
    </location>
</feature>
<evidence type="ECO:0000256" key="1">
    <source>
        <dbReference type="ARBA" id="ARBA00004141"/>
    </source>
</evidence>
<dbReference type="Pfam" id="PF00300">
    <property type="entry name" value="His_Phos_1"/>
    <property type="match status" value="1"/>
</dbReference>
<protein>
    <recommendedName>
        <fullName evidence="3">phosphoglycerate mutase (2,3-diphosphoglycerate-dependent)</fullName>
        <ecNumber evidence="3">5.4.2.11</ecNumber>
    </recommendedName>
</protein>
<evidence type="ECO:0000256" key="12">
    <source>
        <dbReference type="SAM" id="MobiDB-lite"/>
    </source>
</evidence>
<dbReference type="AlphaFoldDB" id="A0A835ZLZ4"/>
<feature type="transmembrane region" description="Helical" evidence="13">
    <location>
        <begin position="337"/>
        <end position="359"/>
    </location>
</feature>
<dbReference type="Gene3D" id="3.40.50.1240">
    <property type="entry name" value="Phosphoglycerate mutase-like"/>
    <property type="match status" value="1"/>
</dbReference>
<dbReference type="SUPFAM" id="SSF53254">
    <property type="entry name" value="Phosphoglycerate mutase-like"/>
    <property type="match status" value="1"/>
</dbReference>
<feature type="transmembrane region" description="Helical" evidence="13">
    <location>
        <begin position="624"/>
        <end position="644"/>
    </location>
</feature>
<keyword evidence="7" id="KW-0324">Glycolysis</keyword>
<evidence type="ECO:0000256" key="7">
    <source>
        <dbReference type="ARBA" id="ARBA00023152"/>
    </source>
</evidence>
<dbReference type="InterPro" id="IPR007237">
    <property type="entry name" value="CD20-like"/>
</dbReference>
<evidence type="ECO:0000256" key="5">
    <source>
        <dbReference type="ARBA" id="ARBA00022989"/>
    </source>
</evidence>
<comment type="caution">
    <text evidence="14">The sequence shown here is derived from an EMBL/GenBank/DDBJ whole genome shotgun (WGS) entry which is preliminary data.</text>
</comment>
<dbReference type="Pfam" id="PF04103">
    <property type="entry name" value="CD20"/>
    <property type="match status" value="2"/>
</dbReference>
<reference evidence="14 15" key="1">
    <citation type="submission" date="2020-12" db="EMBL/GenBank/DDBJ databases">
        <title>De novo assembly of Tibetan sheep genome.</title>
        <authorList>
            <person name="Li X."/>
        </authorList>
    </citation>
    <scope>NUCLEOTIDE SEQUENCE [LARGE SCALE GENOMIC DNA]</scope>
    <source>
        <tissue evidence="14">Heart</tissue>
    </source>
</reference>
<dbReference type="SMART" id="SM00855">
    <property type="entry name" value="PGAM"/>
    <property type="match status" value="1"/>
</dbReference>
<evidence type="ECO:0000256" key="13">
    <source>
        <dbReference type="SAM" id="Phobius"/>
    </source>
</evidence>
<name>A0A835ZLZ4_SHEEP</name>
<feature type="binding site" evidence="10">
    <location>
        <begin position="89"/>
        <end position="92"/>
    </location>
    <ligand>
        <name>substrate</name>
    </ligand>
</feature>
<dbReference type="EMBL" id="JAEMGP010000021">
    <property type="protein sequence ID" value="KAG5196395.1"/>
    <property type="molecule type" value="Genomic_DNA"/>
</dbReference>
<evidence type="ECO:0000256" key="10">
    <source>
        <dbReference type="PIRSR" id="PIRSR613078-2"/>
    </source>
</evidence>
<feature type="binding site" evidence="10">
    <location>
        <position position="100"/>
    </location>
    <ligand>
        <name>substrate</name>
    </ligand>
</feature>
<dbReference type="GO" id="GO:0006096">
    <property type="term" value="P:glycolytic process"/>
    <property type="evidence" value="ECO:0007669"/>
    <property type="project" value="UniProtKB-KW"/>
</dbReference>
<evidence type="ECO:0000256" key="8">
    <source>
        <dbReference type="ARBA" id="ARBA00023235"/>
    </source>
</evidence>
<feature type="region of interest" description="Disordered" evidence="12">
    <location>
        <begin position="761"/>
        <end position="780"/>
    </location>
</feature>
<evidence type="ECO:0000256" key="2">
    <source>
        <dbReference type="ARBA" id="ARBA00006717"/>
    </source>
</evidence>
<comment type="subcellular location">
    <subcellularLocation>
        <location evidence="1">Membrane</location>
        <topology evidence="1">Multi-pass membrane protein</topology>
    </subcellularLocation>
</comment>
<keyword evidence="4 13" id="KW-0812">Transmembrane</keyword>
<keyword evidence="6 13" id="KW-0472">Membrane</keyword>
<dbReference type="CDD" id="cd07067">
    <property type="entry name" value="HP_PGM_like"/>
    <property type="match status" value="1"/>
</dbReference>
<feature type="binding site" evidence="10">
    <location>
        <begin position="124"/>
        <end position="125"/>
    </location>
    <ligand>
        <name>substrate</name>
    </ligand>
</feature>
<accession>A0A835ZLZ4</accession>
<feature type="active site" description="Proton donor/acceptor" evidence="9">
    <location>
        <position position="89"/>
    </location>
</feature>
<evidence type="ECO:0000313" key="14">
    <source>
        <dbReference type="EMBL" id="KAG5196395.1"/>
    </source>
</evidence>
<dbReference type="EC" id="5.4.2.11" evidence="3"/>
<feature type="compositionally biased region" description="Polar residues" evidence="12">
    <location>
        <begin position="761"/>
        <end position="770"/>
    </location>
</feature>
<feature type="transmembrane region" description="Helical" evidence="13">
    <location>
        <begin position="298"/>
        <end position="316"/>
    </location>
</feature>
<dbReference type="PANTHER" id="PTHR11931">
    <property type="entry name" value="PHOSPHOGLYCERATE MUTASE"/>
    <property type="match status" value="1"/>
</dbReference>
<comment type="similarity">
    <text evidence="2">Belongs to the phosphoglycerate mutase family. BPG-dependent PGAM subfamily.</text>
</comment>
<feature type="active site" description="Tele-phosphohistidine intermediate" evidence="9">
    <location>
        <position position="11"/>
    </location>
</feature>
<evidence type="ECO:0000256" key="3">
    <source>
        <dbReference type="ARBA" id="ARBA00012028"/>
    </source>
</evidence>
<feature type="transmembrane region" description="Helical" evidence="13">
    <location>
        <begin position="656"/>
        <end position="679"/>
    </location>
</feature>
<dbReference type="InterPro" id="IPR005952">
    <property type="entry name" value="Phosphogly_mut1"/>
</dbReference>
<organism evidence="14 15">
    <name type="scientific">Ovis aries</name>
    <name type="common">Sheep</name>
    <dbReference type="NCBI Taxonomy" id="9940"/>
    <lineage>
        <taxon>Eukaryota</taxon>
        <taxon>Metazoa</taxon>
        <taxon>Chordata</taxon>
        <taxon>Craniata</taxon>
        <taxon>Vertebrata</taxon>
        <taxon>Euteleostomi</taxon>
        <taxon>Mammalia</taxon>
        <taxon>Eutheria</taxon>
        <taxon>Laurasiatheria</taxon>
        <taxon>Artiodactyla</taxon>
        <taxon>Ruminantia</taxon>
        <taxon>Pecora</taxon>
        <taxon>Bovidae</taxon>
        <taxon>Caprinae</taxon>
        <taxon>Ovis</taxon>
    </lineage>
</organism>
<evidence type="ECO:0000256" key="11">
    <source>
        <dbReference type="PIRSR" id="PIRSR613078-3"/>
    </source>
</evidence>
<feature type="transmembrane region" description="Helical" evidence="13">
    <location>
        <begin position="268"/>
        <end position="292"/>
    </location>
</feature>
<evidence type="ECO:0000256" key="4">
    <source>
        <dbReference type="ARBA" id="ARBA00022692"/>
    </source>
</evidence>
<gene>
    <name evidence="14" type="ORF">JEQ12_011081</name>
</gene>
<feature type="transmembrane region" description="Helical" evidence="13">
    <location>
        <begin position="598"/>
        <end position="618"/>
    </location>
</feature>
<proteinExistence type="inferred from homology"/>
<dbReference type="GO" id="GO:0016020">
    <property type="term" value="C:membrane"/>
    <property type="evidence" value="ECO:0007669"/>
    <property type="project" value="UniProtKB-SubCell"/>
</dbReference>